<dbReference type="OrthoDB" id="9800600at2"/>
<evidence type="ECO:0000313" key="4">
    <source>
        <dbReference type="Proteomes" id="UP000241444"/>
    </source>
</evidence>
<keyword evidence="4" id="KW-1185">Reference proteome</keyword>
<comment type="caution">
    <text evidence="3">The sequence shown here is derived from an EMBL/GenBank/DDBJ whole genome shotgun (WGS) entry which is preliminary data.</text>
</comment>
<dbReference type="SUPFAM" id="SSF55961">
    <property type="entry name" value="Bet v1-like"/>
    <property type="match status" value="1"/>
</dbReference>
<evidence type="ECO:0000313" key="3">
    <source>
        <dbReference type="EMBL" id="PSH64871.1"/>
    </source>
</evidence>
<feature type="domain" description="Activator of Hsp90 ATPase homologue 1/2-like C-terminal" evidence="2">
    <location>
        <begin position="28"/>
        <end position="152"/>
    </location>
</feature>
<gene>
    <name evidence="3" type="ORF">CU102_20730</name>
</gene>
<dbReference type="CDD" id="cd08899">
    <property type="entry name" value="SRPBCC_CalC_Aha1-like_6"/>
    <property type="match status" value="1"/>
</dbReference>
<dbReference type="Pfam" id="PF08327">
    <property type="entry name" value="AHSA1"/>
    <property type="match status" value="1"/>
</dbReference>
<accession>A0A2P7BEH1</accession>
<dbReference type="Gene3D" id="3.30.530.20">
    <property type="match status" value="1"/>
</dbReference>
<evidence type="ECO:0000256" key="1">
    <source>
        <dbReference type="ARBA" id="ARBA00006817"/>
    </source>
</evidence>
<organism evidence="3 4">
    <name type="scientific">Phyllobacterium brassicacearum</name>
    <dbReference type="NCBI Taxonomy" id="314235"/>
    <lineage>
        <taxon>Bacteria</taxon>
        <taxon>Pseudomonadati</taxon>
        <taxon>Pseudomonadota</taxon>
        <taxon>Alphaproteobacteria</taxon>
        <taxon>Hyphomicrobiales</taxon>
        <taxon>Phyllobacteriaceae</taxon>
        <taxon>Phyllobacterium</taxon>
    </lineage>
</organism>
<dbReference type="InterPro" id="IPR013538">
    <property type="entry name" value="ASHA1/2-like_C"/>
</dbReference>
<comment type="similarity">
    <text evidence="1">Belongs to the AHA1 family.</text>
</comment>
<name>A0A2P7BEH1_9HYPH</name>
<dbReference type="Proteomes" id="UP000241444">
    <property type="component" value="Unassembled WGS sequence"/>
</dbReference>
<dbReference type="InterPro" id="IPR023393">
    <property type="entry name" value="START-like_dom_sf"/>
</dbReference>
<dbReference type="RefSeq" id="WP_106713005.1">
    <property type="nucleotide sequence ID" value="NZ_PGGO01000018.1"/>
</dbReference>
<protein>
    <submittedName>
        <fullName evidence="3">ATPase</fullName>
    </submittedName>
</protein>
<sequence length="181" mass="20460">MNEHVGNDRLGVVTAPRTIRIERILPGPIERVWTYLTESDKRKKWLAEGPMANYVGGDVELTFYHSQLSNEPAPADYQKYEGHTNKGKVTRYEPPTLLSFTWPESTGEPSEVTFDLTASGSDTLLRVTHTRLAGKDSMVNVASGWHTHLGVLIDHLNGEQTRGFWDKFSRLEKEYTQIITG</sequence>
<reference evidence="4" key="1">
    <citation type="submission" date="2017-11" db="EMBL/GenBank/DDBJ databases">
        <authorList>
            <person name="Kuznetsova I."/>
            <person name="Sazanova A."/>
            <person name="Chirak E."/>
            <person name="Safronova V."/>
            <person name="Willems A."/>
        </authorList>
    </citation>
    <scope>NUCLEOTIDE SEQUENCE [LARGE SCALE GENOMIC DNA]</scope>
    <source>
        <strain evidence="4">STM 196</strain>
    </source>
</reference>
<proteinExistence type="inferred from homology"/>
<dbReference type="EMBL" id="PGGO01000018">
    <property type="protein sequence ID" value="PSH64871.1"/>
    <property type="molecule type" value="Genomic_DNA"/>
</dbReference>
<evidence type="ECO:0000259" key="2">
    <source>
        <dbReference type="Pfam" id="PF08327"/>
    </source>
</evidence>
<dbReference type="AlphaFoldDB" id="A0A2P7BEH1"/>